<dbReference type="Proteomes" id="UP000604243">
    <property type="component" value="Unassembled WGS sequence"/>
</dbReference>
<name>A0ABQ3FEG7_9GAMM</name>
<gene>
    <name evidence="1" type="ORF">GCM10010082_10520</name>
</gene>
<evidence type="ECO:0000313" key="2">
    <source>
        <dbReference type="Proteomes" id="UP000604243"/>
    </source>
</evidence>
<evidence type="ECO:0000313" key="1">
    <source>
        <dbReference type="EMBL" id="GHC20506.1"/>
    </source>
</evidence>
<accession>A0ABQ3FEG7</accession>
<protein>
    <recommendedName>
        <fullName evidence="3">Transposase DDE domain-containing protein</fullName>
    </recommendedName>
</protein>
<proteinExistence type="predicted"/>
<reference evidence="2" key="1">
    <citation type="journal article" date="2019" name="Int. J. Syst. Evol. Microbiol.">
        <title>The Global Catalogue of Microorganisms (GCM) 10K type strain sequencing project: providing services to taxonomists for standard genome sequencing and annotation.</title>
        <authorList>
            <consortium name="The Broad Institute Genomics Platform"/>
            <consortium name="The Broad Institute Genome Sequencing Center for Infectious Disease"/>
            <person name="Wu L."/>
            <person name="Ma J."/>
        </authorList>
    </citation>
    <scope>NUCLEOTIDE SEQUENCE [LARGE SCALE GENOMIC DNA]</scope>
    <source>
        <strain evidence="2">KCTC 42082</strain>
    </source>
</reference>
<comment type="caution">
    <text evidence="1">The sequence shown here is derived from an EMBL/GenBank/DDBJ whole genome shotgun (WGS) entry which is preliminary data.</text>
</comment>
<keyword evidence="2" id="KW-1185">Reference proteome</keyword>
<organism evidence="1 2">
    <name type="scientific">Kushneria pakistanensis</name>
    <dbReference type="NCBI Taxonomy" id="1508770"/>
    <lineage>
        <taxon>Bacteria</taxon>
        <taxon>Pseudomonadati</taxon>
        <taxon>Pseudomonadota</taxon>
        <taxon>Gammaproteobacteria</taxon>
        <taxon>Oceanospirillales</taxon>
        <taxon>Halomonadaceae</taxon>
        <taxon>Kushneria</taxon>
    </lineage>
</organism>
<dbReference type="EMBL" id="BMZM01000001">
    <property type="protein sequence ID" value="GHC20506.1"/>
    <property type="molecule type" value="Genomic_DNA"/>
</dbReference>
<sequence length="70" mass="7570">MMGLPRARANQLQGRPARFEVARKVAKRVRDAIDLGRPGFADKGNPERCSGAIVLDASMVIIDDGHGAIR</sequence>
<evidence type="ECO:0008006" key="3">
    <source>
        <dbReference type="Google" id="ProtNLM"/>
    </source>
</evidence>